<protein>
    <submittedName>
        <fullName evidence="2">Uncharacterized protein DUF695</fullName>
    </submittedName>
</protein>
<dbReference type="InterPro" id="IPR016097">
    <property type="entry name" value="DUF695"/>
</dbReference>
<gene>
    <name evidence="2" type="ORF">EC844_109124</name>
</gene>
<feature type="domain" description="DUF695" evidence="1">
    <location>
        <begin position="241"/>
        <end position="362"/>
    </location>
</feature>
<dbReference type="OrthoDB" id="9151249at2"/>
<comment type="caution">
    <text evidence="2">The sequence shown here is derived from an EMBL/GenBank/DDBJ whole genome shotgun (WGS) entry which is preliminary data.</text>
</comment>
<keyword evidence="3" id="KW-1185">Reference proteome</keyword>
<name>A0A4R1XVR0_ACICA</name>
<evidence type="ECO:0000313" key="3">
    <source>
        <dbReference type="Proteomes" id="UP000294963"/>
    </source>
</evidence>
<sequence length="365" mass="42380">MNTVTTDLTLKLINEAEALYQEFWQWFINRAVQFQPDHWVQDQVETFSLELRTVVNRIHSGIGFRIETMQDGVKQLCFSCQGNIANIVMIESLVDAAPEISGWEILAFQPAVDLNMIDLTISGYSFNQHQLQYAFKFDPDQAHFIDLHIIHPDYVTAQHDVFMDAISIYLEQLLGELDKLSLIDHYSICAQPEFDSSSKPIQYLQQELADLLQQQAYLDDLYATDAEDDEYQVLEAITEDGHLLTALMNSHLLHWDKKPSHPWLMVIEIAYAGNESHFMPSQRDFLALNQLENELELQLHYEQGYVNIGHETGSNLRSIFFASKDFRKPVQVINALKSKYQPQFEIDVRIFKDKYWQSLDDYMLG</sequence>
<proteinExistence type="predicted"/>
<dbReference type="Pfam" id="PF05117">
    <property type="entry name" value="DUF695"/>
    <property type="match status" value="1"/>
</dbReference>
<organism evidence="2 3">
    <name type="scientific">Acinetobacter calcoaceticus</name>
    <dbReference type="NCBI Taxonomy" id="471"/>
    <lineage>
        <taxon>Bacteria</taxon>
        <taxon>Pseudomonadati</taxon>
        <taxon>Pseudomonadota</taxon>
        <taxon>Gammaproteobacteria</taxon>
        <taxon>Moraxellales</taxon>
        <taxon>Moraxellaceae</taxon>
        <taxon>Acinetobacter</taxon>
        <taxon>Acinetobacter calcoaceticus/baumannii complex</taxon>
    </lineage>
</organism>
<evidence type="ECO:0000313" key="2">
    <source>
        <dbReference type="EMBL" id="TCM67352.1"/>
    </source>
</evidence>
<dbReference type="Proteomes" id="UP000294963">
    <property type="component" value="Unassembled WGS sequence"/>
</dbReference>
<dbReference type="EMBL" id="SLVJ01000009">
    <property type="protein sequence ID" value="TCM67352.1"/>
    <property type="molecule type" value="Genomic_DNA"/>
</dbReference>
<dbReference type="AlphaFoldDB" id="A0A4R1XVR0"/>
<evidence type="ECO:0000259" key="1">
    <source>
        <dbReference type="Pfam" id="PF05117"/>
    </source>
</evidence>
<reference evidence="2 3" key="1">
    <citation type="submission" date="2019-03" db="EMBL/GenBank/DDBJ databases">
        <title>Genomic analyses of the natural microbiome of Caenorhabditis elegans.</title>
        <authorList>
            <person name="Samuel B."/>
        </authorList>
    </citation>
    <scope>NUCLEOTIDE SEQUENCE [LARGE SCALE GENOMIC DNA]</scope>
    <source>
        <strain evidence="2 3">JUb89</strain>
    </source>
</reference>
<accession>A0A4R1XVR0</accession>